<dbReference type="InterPro" id="IPR016197">
    <property type="entry name" value="Chromo-like_dom_sf"/>
</dbReference>
<dbReference type="Pfam" id="PF00385">
    <property type="entry name" value="Chromo"/>
    <property type="match status" value="1"/>
</dbReference>
<gene>
    <name evidence="2" type="ORF">L195_g058444</name>
</gene>
<protein>
    <recommendedName>
        <fullName evidence="1">Chromo domain-containing protein</fullName>
    </recommendedName>
</protein>
<accession>A0A2K3JSA8</accession>
<organism evidence="2 3">
    <name type="scientific">Trifolium pratense</name>
    <name type="common">Red clover</name>
    <dbReference type="NCBI Taxonomy" id="57577"/>
    <lineage>
        <taxon>Eukaryota</taxon>
        <taxon>Viridiplantae</taxon>
        <taxon>Streptophyta</taxon>
        <taxon>Embryophyta</taxon>
        <taxon>Tracheophyta</taxon>
        <taxon>Spermatophyta</taxon>
        <taxon>Magnoliopsida</taxon>
        <taxon>eudicotyledons</taxon>
        <taxon>Gunneridae</taxon>
        <taxon>Pentapetalae</taxon>
        <taxon>rosids</taxon>
        <taxon>fabids</taxon>
        <taxon>Fabales</taxon>
        <taxon>Fabaceae</taxon>
        <taxon>Papilionoideae</taxon>
        <taxon>50 kb inversion clade</taxon>
        <taxon>NPAAA clade</taxon>
        <taxon>Hologalegina</taxon>
        <taxon>IRL clade</taxon>
        <taxon>Trifolieae</taxon>
        <taxon>Trifolium</taxon>
    </lineage>
</organism>
<dbReference type="InterPro" id="IPR023780">
    <property type="entry name" value="Chromo_domain"/>
</dbReference>
<comment type="caution">
    <text evidence="2">The sequence shown here is derived from an EMBL/GenBank/DDBJ whole genome shotgun (WGS) entry which is preliminary data.</text>
</comment>
<dbReference type="Gene3D" id="2.40.50.40">
    <property type="match status" value="1"/>
</dbReference>
<evidence type="ECO:0000313" key="3">
    <source>
        <dbReference type="Proteomes" id="UP000236291"/>
    </source>
</evidence>
<dbReference type="EMBL" id="ASHM01121520">
    <property type="protein sequence ID" value="PNX56932.1"/>
    <property type="molecule type" value="Genomic_DNA"/>
</dbReference>
<evidence type="ECO:0000259" key="1">
    <source>
        <dbReference type="Pfam" id="PF00385"/>
    </source>
</evidence>
<sequence>MGEVAYKLQLPAKSRIQSVFHASLLKKAIGDYSVQGELSQELEIGPDDDNYPEKVIGARTITRGGVSVSQSLVKWKNKPNDDVTWEDDVFLKGQFPDFSLEDKTFIEEEGIVRDAEVGLDVNDNKPKVWRFYRRKRGKE</sequence>
<evidence type="ECO:0000313" key="2">
    <source>
        <dbReference type="EMBL" id="PNX56932.1"/>
    </source>
</evidence>
<feature type="domain" description="Chromo" evidence="1">
    <location>
        <begin position="52"/>
        <end position="97"/>
    </location>
</feature>
<proteinExistence type="predicted"/>
<reference evidence="2 3" key="2">
    <citation type="journal article" date="2017" name="Front. Plant Sci.">
        <title>Gene Classification and Mining of Molecular Markers Useful in Red Clover (Trifolium pratense) Breeding.</title>
        <authorList>
            <person name="Istvanek J."/>
            <person name="Dluhosova J."/>
            <person name="Dluhos P."/>
            <person name="Patkova L."/>
            <person name="Nedelnik J."/>
            <person name="Repkova J."/>
        </authorList>
    </citation>
    <scope>NUCLEOTIDE SEQUENCE [LARGE SCALE GENOMIC DNA]</scope>
    <source>
        <strain evidence="3">cv. Tatra</strain>
        <tissue evidence="2">Young leaves</tissue>
    </source>
</reference>
<dbReference type="Proteomes" id="UP000236291">
    <property type="component" value="Unassembled WGS sequence"/>
</dbReference>
<dbReference type="SUPFAM" id="SSF54160">
    <property type="entry name" value="Chromo domain-like"/>
    <property type="match status" value="1"/>
</dbReference>
<dbReference type="AlphaFoldDB" id="A0A2K3JSA8"/>
<name>A0A2K3JSA8_TRIPR</name>
<reference evidence="2 3" key="1">
    <citation type="journal article" date="2014" name="Am. J. Bot.">
        <title>Genome assembly and annotation for red clover (Trifolium pratense; Fabaceae).</title>
        <authorList>
            <person name="Istvanek J."/>
            <person name="Jaros M."/>
            <person name="Krenek A."/>
            <person name="Repkova J."/>
        </authorList>
    </citation>
    <scope>NUCLEOTIDE SEQUENCE [LARGE SCALE GENOMIC DNA]</scope>
    <source>
        <strain evidence="3">cv. Tatra</strain>
        <tissue evidence="2">Young leaves</tissue>
    </source>
</reference>